<dbReference type="SUPFAM" id="SSF53167">
    <property type="entry name" value="Purine and uridine phosphorylases"/>
    <property type="match status" value="1"/>
</dbReference>
<keyword evidence="4" id="KW-1185">Reference proteome</keyword>
<dbReference type="Proteomes" id="UP001303222">
    <property type="component" value="Unassembled WGS sequence"/>
</dbReference>
<reference evidence="3" key="2">
    <citation type="submission" date="2023-06" db="EMBL/GenBank/DDBJ databases">
        <authorList>
            <consortium name="Lawrence Berkeley National Laboratory"/>
            <person name="Mondo S.J."/>
            <person name="Hensen N."/>
            <person name="Bonometti L."/>
            <person name="Westerberg I."/>
            <person name="Brannstrom I.O."/>
            <person name="Guillou S."/>
            <person name="Cros-Aarteil S."/>
            <person name="Calhoun S."/>
            <person name="Haridas S."/>
            <person name="Kuo A."/>
            <person name="Pangilinan J."/>
            <person name="Riley R."/>
            <person name="Labutti K."/>
            <person name="Andreopoulos B."/>
            <person name="Lipzen A."/>
            <person name="Chen C."/>
            <person name="Yanf M."/>
            <person name="Daum C."/>
            <person name="Ng V."/>
            <person name="Clum A."/>
            <person name="Steindorff A."/>
            <person name="Ohm R."/>
            <person name="Martin F."/>
            <person name="Silar P."/>
            <person name="Natvig D."/>
            <person name="Lalanne C."/>
            <person name="Gautier V."/>
            <person name="Ament-Velasquez S.L."/>
            <person name="Kruys A."/>
            <person name="Hutchinson M.I."/>
            <person name="Powell A.J."/>
            <person name="Barry K."/>
            <person name="Miller A.N."/>
            <person name="Grigoriev I.V."/>
            <person name="Debuchy R."/>
            <person name="Gladieux P."/>
            <person name="Thoren M.H."/>
            <person name="Johannesson H."/>
        </authorList>
    </citation>
    <scope>NUCLEOTIDE SEQUENCE</scope>
    <source>
        <strain evidence="3">CBS 626.80</strain>
    </source>
</reference>
<dbReference type="Pfam" id="PF01048">
    <property type="entry name" value="PNP_UDP_1"/>
    <property type="match status" value="1"/>
</dbReference>
<dbReference type="InterPro" id="IPR000845">
    <property type="entry name" value="Nucleoside_phosphorylase_d"/>
</dbReference>
<evidence type="ECO:0000313" key="4">
    <source>
        <dbReference type="Proteomes" id="UP001303222"/>
    </source>
</evidence>
<gene>
    <name evidence="3" type="ORF">QBC32DRAFT_349553</name>
</gene>
<dbReference type="GO" id="GO:0003824">
    <property type="term" value="F:catalytic activity"/>
    <property type="evidence" value="ECO:0007669"/>
    <property type="project" value="InterPro"/>
</dbReference>
<name>A0AAN6NQH6_9PEZI</name>
<dbReference type="InterPro" id="IPR053137">
    <property type="entry name" value="NLR-like"/>
</dbReference>
<dbReference type="AlphaFoldDB" id="A0AAN6NQH6"/>
<proteinExistence type="predicted"/>
<dbReference type="PANTHER" id="PTHR46082:SF6">
    <property type="entry name" value="AAA+ ATPASE DOMAIN-CONTAINING PROTEIN-RELATED"/>
    <property type="match status" value="1"/>
</dbReference>
<dbReference type="InterPro" id="IPR035994">
    <property type="entry name" value="Nucleoside_phosphorylase_sf"/>
</dbReference>
<evidence type="ECO:0000259" key="2">
    <source>
        <dbReference type="Pfam" id="PF01048"/>
    </source>
</evidence>
<feature type="compositionally biased region" description="Low complexity" evidence="1">
    <location>
        <begin position="367"/>
        <end position="386"/>
    </location>
</feature>
<comment type="caution">
    <text evidence="3">The sequence shown here is derived from an EMBL/GenBank/DDBJ whole genome shotgun (WGS) entry which is preliminary data.</text>
</comment>
<reference evidence="3" key="1">
    <citation type="journal article" date="2023" name="Mol. Phylogenet. Evol.">
        <title>Genome-scale phylogeny and comparative genomics of the fungal order Sordariales.</title>
        <authorList>
            <person name="Hensen N."/>
            <person name="Bonometti L."/>
            <person name="Westerberg I."/>
            <person name="Brannstrom I.O."/>
            <person name="Guillou S."/>
            <person name="Cros-Aarteil S."/>
            <person name="Calhoun S."/>
            <person name="Haridas S."/>
            <person name="Kuo A."/>
            <person name="Mondo S."/>
            <person name="Pangilinan J."/>
            <person name="Riley R."/>
            <person name="LaButti K."/>
            <person name="Andreopoulos B."/>
            <person name="Lipzen A."/>
            <person name="Chen C."/>
            <person name="Yan M."/>
            <person name="Daum C."/>
            <person name="Ng V."/>
            <person name="Clum A."/>
            <person name="Steindorff A."/>
            <person name="Ohm R.A."/>
            <person name="Martin F."/>
            <person name="Silar P."/>
            <person name="Natvig D.O."/>
            <person name="Lalanne C."/>
            <person name="Gautier V."/>
            <person name="Ament-Velasquez S.L."/>
            <person name="Kruys A."/>
            <person name="Hutchinson M.I."/>
            <person name="Powell A.J."/>
            <person name="Barry K."/>
            <person name="Miller A.N."/>
            <person name="Grigoriev I.V."/>
            <person name="Debuchy R."/>
            <person name="Gladieux P."/>
            <person name="Hiltunen Thoren M."/>
            <person name="Johannesson H."/>
        </authorList>
    </citation>
    <scope>NUCLEOTIDE SEQUENCE</scope>
    <source>
        <strain evidence="3">CBS 626.80</strain>
    </source>
</reference>
<protein>
    <submittedName>
        <fullName evidence="3">Nucleoside phosphorylase domain-containing protein</fullName>
    </submittedName>
</protein>
<feature type="domain" description="Nucleoside phosphorylase" evidence="2">
    <location>
        <begin position="23"/>
        <end position="176"/>
    </location>
</feature>
<dbReference type="EMBL" id="MU859221">
    <property type="protein sequence ID" value="KAK3949274.1"/>
    <property type="molecule type" value="Genomic_DNA"/>
</dbReference>
<feature type="region of interest" description="Disordered" evidence="1">
    <location>
        <begin position="367"/>
        <end position="387"/>
    </location>
</feature>
<sequence length="438" mass="46850">MDAPLIQHPGGFTRPNGRSDFEVAIICALTLEFDAVCLLIDEFWDEYGDRYGKVQGDHNIYTTGRMGTCNVVVVQLPNMGKALAASAAASLRSSYPQVSLALLVGVCGAVPFIRHESGMNAISLGDVIISNIVVQYDTALDSLGRPNKMIRNILAHLSGTIAHEQIEQRANSFLEDIQRKTRKKARGNRRRGYADYQYPGAANDRLFHSGYQHKHGSGSGCMICEKCHGDKDPTCLETLKLSCEELGCDSSYLIQREHLQSTPDDSDSDGPGGIYYHIGAIGSGDAVIRSGKHRDQIAAEAGVIAFEMEGAGVWDELPCIVIKGVCDYADSHKNKGWQNYAAATAASVAKAIMGRYIATVRVSESSQVSDPSRVSSPSWGSDSSPSLGADGVGRQVIQWDGGKAGSGVGAVRFNGNVSGSKLVAGPYSSGGTMDFRFA</sequence>
<organism evidence="3 4">
    <name type="scientific">Pseudoneurospora amorphoporcata</name>
    <dbReference type="NCBI Taxonomy" id="241081"/>
    <lineage>
        <taxon>Eukaryota</taxon>
        <taxon>Fungi</taxon>
        <taxon>Dikarya</taxon>
        <taxon>Ascomycota</taxon>
        <taxon>Pezizomycotina</taxon>
        <taxon>Sordariomycetes</taxon>
        <taxon>Sordariomycetidae</taxon>
        <taxon>Sordariales</taxon>
        <taxon>Sordariaceae</taxon>
        <taxon>Pseudoneurospora</taxon>
    </lineage>
</organism>
<accession>A0AAN6NQH6</accession>
<evidence type="ECO:0000313" key="3">
    <source>
        <dbReference type="EMBL" id="KAK3949274.1"/>
    </source>
</evidence>
<evidence type="ECO:0000256" key="1">
    <source>
        <dbReference type="SAM" id="MobiDB-lite"/>
    </source>
</evidence>
<dbReference type="PANTHER" id="PTHR46082">
    <property type="entry name" value="ATP/GTP-BINDING PROTEIN-RELATED"/>
    <property type="match status" value="1"/>
</dbReference>
<dbReference type="GO" id="GO:0009116">
    <property type="term" value="P:nucleoside metabolic process"/>
    <property type="evidence" value="ECO:0007669"/>
    <property type="project" value="InterPro"/>
</dbReference>
<dbReference type="Gene3D" id="3.40.50.1580">
    <property type="entry name" value="Nucleoside phosphorylase domain"/>
    <property type="match status" value="1"/>
</dbReference>